<dbReference type="Proteomes" id="UP000238479">
    <property type="component" value="Chromosome 1"/>
</dbReference>
<feature type="transmembrane region" description="Helical" evidence="1">
    <location>
        <begin position="22"/>
        <end position="43"/>
    </location>
</feature>
<sequence length="61" mass="7351">MSSIYAYLFHCMLLIDYIEDNAIFKCGGRDLYFCLLFLVLYILKKKKNLHYTKPCLHLRRS</sequence>
<protein>
    <submittedName>
        <fullName evidence="2">Uncharacterized protein</fullName>
    </submittedName>
</protein>
<keyword evidence="3" id="KW-1185">Reference proteome</keyword>
<accession>A0A2P6SAR9</accession>
<proteinExistence type="predicted"/>
<keyword evidence="1" id="KW-1133">Transmembrane helix</keyword>
<keyword evidence="1" id="KW-0472">Membrane</keyword>
<gene>
    <name evidence="2" type="ORF">RchiOBHm_Chr1g0328461</name>
</gene>
<reference evidence="2 3" key="1">
    <citation type="journal article" date="2018" name="Nat. Genet.">
        <title>The Rosa genome provides new insights in the design of modern roses.</title>
        <authorList>
            <person name="Bendahmane M."/>
        </authorList>
    </citation>
    <scope>NUCLEOTIDE SEQUENCE [LARGE SCALE GENOMIC DNA]</scope>
    <source>
        <strain evidence="3">cv. Old Blush</strain>
    </source>
</reference>
<dbReference type="AlphaFoldDB" id="A0A2P6SAR9"/>
<evidence type="ECO:0000313" key="2">
    <source>
        <dbReference type="EMBL" id="PRQ55788.1"/>
    </source>
</evidence>
<dbReference type="Gramene" id="PRQ55788">
    <property type="protein sequence ID" value="PRQ55788"/>
    <property type="gene ID" value="RchiOBHm_Chr1g0328461"/>
</dbReference>
<comment type="caution">
    <text evidence="2">The sequence shown here is derived from an EMBL/GenBank/DDBJ whole genome shotgun (WGS) entry which is preliminary data.</text>
</comment>
<name>A0A2P6SAR9_ROSCH</name>
<dbReference type="EMBL" id="PDCK01000039">
    <property type="protein sequence ID" value="PRQ55788.1"/>
    <property type="molecule type" value="Genomic_DNA"/>
</dbReference>
<keyword evidence="1" id="KW-0812">Transmembrane</keyword>
<evidence type="ECO:0000256" key="1">
    <source>
        <dbReference type="SAM" id="Phobius"/>
    </source>
</evidence>
<organism evidence="2 3">
    <name type="scientific">Rosa chinensis</name>
    <name type="common">China rose</name>
    <dbReference type="NCBI Taxonomy" id="74649"/>
    <lineage>
        <taxon>Eukaryota</taxon>
        <taxon>Viridiplantae</taxon>
        <taxon>Streptophyta</taxon>
        <taxon>Embryophyta</taxon>
        <taxon>Tracheophyta</taxon>
        <taxon>Spermatophyta</taxon>
        <taxon>Magnoliopsida</taxon>
        <taxon>eudicotyledons</taxon>
        <taxon>Gunneridae</taxon>
        <taxon>Pentapetalae</taxon>
        <taxon>rosids</taxon>
        <taxon>fabids</taxon>
        <taxon>Rosales</taxon>
        <taxon>Rosaceae</taxon>
        <taxon>Rosoideae</taxon>
        <taxon>Rosoideae incertae sedis</taxon>
        <taxon>Rosa</taxon>
    </lineage>
</organism>
<evidence type="ECO:0000313" key="3">
    <source>
        <dbReference type="Proteomes" id="UP000238479"/>
    </source>
</evidence>